<dbReference type="AlphaFoldDB" id="A0A420HLF7"/>
<dbReference type="Proteomes" id="UP000285405">
    <property type="component" value="Unassembled WGS sequence"/>
</dbReference>
<evidence type="ECO:0000313" key="3">
    <source>
        <dbReference type="Proteomes" id="UP000285405"/>
    </source>
</evidence>
<organism evidence="2 3">
    <name type="scientific">Golovinomyces cichoracearum</name>
    <dbReference type="NCBI Taxonomy" id="62708"/>
    <lineage>
        <taxon>Eukaryota</taxon>
        <taxon>Fungi</taxon>
        <taxon>Dikarya</taxon>
        <taxon>Ascomycota</taxon>
        <taxon>Pezizomycotina</taxon>
        <taxon>Leotiomycetes</taxon>
        <taxon>Erysiphales</taxon>
        <taxon>Erysiphaceae</taxon>
        <taxon>Golovinomyces</taxon>
    </lineage>
</organism>
<protein>
    <submittedName>
        <fullName evidence="2">Uncharacterized protein</fullName>
    </submittedName>
</protein>
<feature type="chain" id="PRO_5018971916" evidence="1">
    <location>
        <begin position="18"/>
        <end position="284"/>
    </location>
</feature>
<accession>A0A420HLF7</accession>
<sequence>MVCLTFISAAFTGLAYLNDVVFVPKTASSIETFKNSHEGSLYETSLRLSLVGYETKVKPHGYIMYACDMESAQGANPAPKTAEVAYVARDKMLKAAGYVKSYYLKPPWNKNIKRNAALCLTQVRNAYTHTKSVNTVLNLSYIIKDKLCGSNEIHHLIRSRKINLTGQYNCLSKERTKSHIYINADVPTKWVDGNILDITVPGSTRTAICVSGGKPRLASFTTSRSGMLIHILGAYNSKKARIFKNSVDNLQEAIHMSTEIIVPVNSETYVGGLMLPQVTRGLVS</sequence>
<proteinExistence type="predicted"/>
<reference evidence="2 3" key="1">
    <citation type="journal article" date="2018" name="BMC Genomics">
        <title>Comparative genome analyses reveal sequence features reflecting distinct modes of host-adaptation between dicot and monocot powdery mildew.</title>
        <authorList>
            <person name="Wu Y."/>
            <person name="Ma X."/>
            <person name="Pan Z."/>
            <person name="Kale S.D."/>
            <person name="Song Y."/>
            <person name="King H."/>
            <person name="Zhang Q."/>
            <person name="Presley C."/>
            <person name="Deng X."/>
            <person name="Wei C.I."/>
            <person name="Xiao S."/>
        </authorList>
    </citation>
    <scope>NUCLEOTIDE SEQUENCE [LARGE SCALE GENOMIC DNA]</scope>
    <source>
        <strain evidence="2">UCSC1</strain>
    </source>
</reference>
<feature type="signal peptide" evidence="1">
    <location>
        <begin position="1"/>
        <end position="17"/>
    </location>
</feature>
<gene>
    <name evidence="2" type="ORF">GcC1_184062</name>
</gene>
<name>A0A420HLF7_9PEZI</name>
<comment type="caution">
    <text evidence="2">The sequence shown here is derived from an EMBL/GenBank/DDBJ whole genome shotgun (WGS) entry which is preliminary data.</text>
</comment>
<dbReference type="EMBL" id="MCBR01018409">
    <property type="protein sequence ID" value="RKF58267.1"/>
    <property type="molecule type" value="Genomic_DNA"/>
</dbReference>
<evidence type="ECO:0000256" key="1">
    <source>
        <dbReference type="SAM" id="SignalP"/>
    </source>
</evidence>
<keyword evidence="1" id="KW-0732">Signal</keyword>
<evidence type="ECO:0000313" key="2">
    <source>
        <dbReference type="EMBL" id="RKF58267.1"/>
    </source>
</evidence>